<gene>
    <name evidence="1" type="ORF">CEXT_475891</name>
</gene>
<evidence type="ECO:0008006" key="3">
    <source>
        <dbReference type="Google" id="ProtNLM"/>
    </source>
</evidence>
<comment type="caution">
    <text evidence="1">The sequence shown here is derived from an EMBL/GenBank/DDBJ whole genome shotgun (WGS) entry which is preliminary data.</text>
</comment>
<protein>
    <recommendedName>
        <fullName evidence="3">Transposase</fullName>
    </recommendedName>
</protein>
<organism evidence="1 2">
    <name type="scientific">Caerostris extrusa</name>
    <name type="common">Bark spider</name>
    <name type="synonym">Caerostris bankana</name>
    <dbReference type="NCBI Taxonomy" id="172846"/>
    <lineage>
        <taxon>Eukaryota</taxon>
        <taxon>Metazoa</taxon>
        <taxon>Ecdysozoa</taxon>
        <taxon>Arthropoda</taxon>
        <taxon>Chelicerata</taxon>
        <taxon>Arachnida</taxon>
        <taxon>Araneae</taxon>
        <taxon>Araneomorphae</taxon>
        <taxon>Entelegynae</taxon>
        <taxon>Araneoidea</taxon>
        <taxon>Araneidae</taxon>
        <taxon>Caerostris</taxon>
    </lineage>
</organism>
<dbReference type="Proteomes" id="UP001054945">
    <property type="component" value="Unassembled WGS sequence"/>
</dbReference>
<keyword evidence="2" id="KW-1185">Reference proteome</keyword>
<proteinExistence type="predicted"/>
<reference evidence="1 2" key="1">
    <citation type="submission" date="2021-06" db="EMBL/GenBank/DDBJ databases">
        <title>Caerostris extrusa draft genome.</title>
        <authorList>
            <person name="Kono N."/>
            <person name="Arakawa K."/>
        </authorList>
    </citation>
    <scope>NUCLEOTIDE SEQUENCE [LARGE SCALE GENOMIC DNA]</scope>
</reference>
<evidence type="ECO:0000313" key="1">
    <source>
        <dbReference type="EMBL" id="GIY34644.1"/>
    </source>
</evidence>
<evidence type="ECO:0000313" key="2">
    <source>
        <dbReference type="Proteomes" id="UP001054945"/>
    </source>
</evidence>
<dbReference type="EMBL" id="BPLR01009791">
    <property type="protein sequence ID" value="GIY34644.1"/>
    <property type="molecule type" value="Genomic_DNA"/>
</dbReference>
<sequence length="102" mass="12031">MTIINKFHNTLSGVIEYGCSQHTHQFEDGLMEKDISVPSRDRTGRIASRRRMSLRRRRLMAKRKQNYRKVTLKANVYNTYNKDMKNTSNIAEMWGANCPMYV</sequence>
<accession>A0AAV4SNU3</accession>
<dbReference type="AlphaFoldDB" id="A0AAV4SNU3"/>
<name>A0AAV4SNU3_CAEEX</name>